<dbReference type="RefSeq" id="WP_018587621.1">
    <property type="nucleotide sequence ID" value="NZ_BOQM01000028.1"/>
</dbReference>
<feature type="region of interest" description="Disordered" evidence="1">
    <location>
        <begin position="1"/>
        <end position="23"/>
    </location>
</feature>
<evidence type="ECO:0000313" key="3">
    <source>
        <dbReference type="Proteomes" id="UP000315983"/>
    </source>
</evidence>
<comment type="caution">
    <text evidence="2">The sequence shown here is derived from an EMBL/GenBank/DDBJ whole genome shotgun (WGS) entry which is preliminary data.</text>
</comment>
<dbReference type="InterPro" id="IPR024747">
    <property type="entry name" value="Pyridox_Oxase-rel"/>
</dbReference>
<dbReference type="SUPFAM" id="SSF50475">
    <property type="entry name" value="FMN-binding split barrel"/>
    <property type="match status" value="1"/>
</dbReference>
<feature type="region of interest" description="Disordered" evidence="1">
    <location>
        <begin position="201"/>
        <end position="226"/>
    </location>
</feature>
<dbReference type="GeneID" id="93773354"/>
<reference evidence="2 3" key="1">
    <citation type="submission" date="2019-06" db="EMBL/GenBank/DDBJ databases">
        <title>Sequencing the genomes of 1000 actinobacteria strains.</title>
        <authorList>
            <person name="Klenk H.-P."/>
        </authorList>
    </citation>
    <scope>NUCLEOTIDE SEQUENCE [LARGE SCALE GENOMIC DNA]</scope>
    <source>
        <strain evidence="2 3">DSM 44819</strain>
    </source>
</reference>
<protein>
    <recommendedName>
        <fullName evidence="4">Nitroimidazol reductase NimA-like FMN-containing flavoprotein (Pyridoxamine 5'-phosphate oxidase superfamily)</fullName>
    </recommendedName>
</protein>
<dbReference type="EMBL" id="VFOL01000001">
    <property type="protein sequence ID" value="TQL38980.1"/>
    <property type="molecule type" value="Genomic_DNA"/>
</dbReference>
<dbReference type="PANTHER" id="PTHR34071">
    <property type="entry name" value="5-NITROIMIDAZOLE ANTIBIOTICS RESISTANCE PROTEIN, NIMA-FAMILY-RELATED PROTEIN-RELATED"/>
    <property type="match status" value="1"/>
</dbReference>
<evidence type="ECO:0008006" key="4">
    <source>
        <dbReference type="Google" id="ProtNLM"/>
    </source>
</evidence>
<sequence>MTGAVGPPLSGTPRTRLRRGREKARGRREALLDVLAAGFVCHLGVVVEGVVMVVPTVYGYDPDTLYLHGSVASRSLAGPPDEVCVTVTVLDGVVLARSVFEHSVNYRSAMIYGRPGDVTDDTEKLAALRLITEHVAPGQWDYARQPNRRELAATRLWALSLGEASVKVRSGGPDDADSADARDGRWAGELPVLTGFGTPVPDPALPVGTPVPRHVADLPGTWPGRG</sequence>
<dbReference type="AlphaFoldDB" id="A0A542XT10"/>
<dbReference type="InterPro" id="IPR012349">
    <property type="entry name" value="Split_barrel_FMN-bd"/>
</dbReference>
<dbReference type="Gene3D" id="2.30.110.10">
    <property type="entry name" value="Electron Transport, Fmn-binding Protein, Chain A"/>
    <property type="match status" value="1"/>
</dbReference>
<accession>A0A542XT10</accession>
<name>A0A542XT10_SALAC</name>
<organism evidence="2 3">
    <name type="scientific">Salinispora arenicola</name>
    <dbReference type="NCBI Taxonomy" id="168697"/>
    <lineage>
        <taxon>Bacteria</taxon>
        <taxon>Bacillati</taxon>
        <taxon>Actinomycetota</taxon>
        <taxon>Actinomycetes</taxon>
        <taxon>Micromonosporales</taxon>
        <taxon>Micromonosporaceae</taxon>
        <taxon>Salinispora</taxon>
    </lineage>
</organism>
<evidence type="ECO:0000313" key="2">
    <source>
        <dbReference type="EMBL" id="TQL38980.1"/>
    </source>
</evidence>
<proteinExistence type="predicted"/>
<dbReference type="Pfam" id="PF12900">
    <property type="entry name" value="Pyridox_ox_2"/>
    <property type="match status" value="1"/>
</dbReference>
<gene>
    <name evidence="2" type="ORF">FB564_4200</name>
</gene>
<evidence type="ECO:0000256" key="1">
    <source>
        <dbReference type="SAM" id="MobiDB-lite"/>
    </source>
</evidence>
<dbReference type="PANTHER" id="PTHR34071:SF2">
    <property type="entry name" value="FLAVIN-NUCLEOTIDE-BINDING PROTEIN"/>
    <property type="match status" value="1"/>
</dbReference>
<dbReference type="Proteomes" id="UP000315983">
    <property type="component" value="Unassembled WGS sequence"/>
</dbReference>